<dbReference type="PANTHER" id="PTHR30146">
    <property type="entry name" value="LACI-RELATED TRANSCRIPTIONAL REPRESSOR"/>
    <property type="match status" value="1"/>
</dbReference>
<dbReference type="Gene3D" id="1.10.260.40">
    <property type="entry name" value="lambda repressor-like DNA-binding domains"/>
    <property type="match status" value="1"/>
</dbReference>
<dbReference type="InterPro" id="IPR000843">
    <property type="entry name" value="HTH_LacI"/>
</dbReference>
<keyword evidence="3" id="KW-0804">Transcription</keyword>
<dbReference type="GO" id="GO:0000976">
    <property type="term" value="F:transcription cis-regulatory region binding"/>
    <property type="evidence" value="ECO:0007669"/>
    <property type="project" value="TreeGrafter"/>
</dbReference>
<sequence>MSLQSSIMPVKNKVTILDVAKLAGVSQGSVSRVVTGKNWVSEDLRERVEAAVKQLGFRPNANAQGLKSQRSRAVAALVSDISNPLHGRFLASAEGVLSQAGYLLFVSSTHNLLDRELDLLKGYSAGRVDGLIVAHSDEGNKSLSRALKASNLPIVFHDRDPHGIGDTVICDHAKGAFDATTYLASLGHRRIAVMTPPAAIRPGRERLLGYKEALSAAKVRLDERLVATVDASDERAYEVARTLLASVRTRPSAIICLGTRMLAGVLEACADAGLSIPRDISLIGIGDTDLVRLHHPPITTVRWDIEDCGRQAADLMLDRLDPARGAAGSKIQVRHAAVELVTRGSCAPPRS</sequence>
<evidence type="ECO:0000256" key="2">
    <source>
        <dbReference type="ARBA" id="ARBA00023125"/>
    </source>
</evidence>
<proteinExistence type="predicted"/>
<dbReference type="SMART" id="SM00354">
    <property type="entry name" value="HTH_LACI"/>
    <property type="match status" value="1"/>
</dbReference>
<keyword evidence="1" id="KW-0805">Transcription regulation</keyword>
<organism evidence="5 6">
    <name type="scientific">Achromobacter spanius</name>
    <dbReference type="NCBI Taxonomy" id="217203"/>
    <lineage>
        <taxon>Bacteria</taxon>
        <taxon>Pseudomonadati</taxon>
        <taxon>Pseudomonadota</taxon>
        <taxon>Betaproteobacteria</taxon>
        <taxon>Burkholderiales</taxon>
        <taxon>Alcaligenaceae</taxon>
        <taxon>Achromobacter</taxon>
    </lineage>
</organism>
<dbReference type="Pfam" id="PF00356">
    <property type="entry name" value="LacI"/>
    <property type="match status" value="1"/>
</dbReference>
<keyword evidence="6" id="KW-1185">Reference proteome</keyword>
<evidence type="ECO:0000259" key="4">
    <source>
        <dbReference type="PROSITE" id="PS50932"/>
    </source>
</evidence>
<evidence type="ECO:0000313" key="5">
    <source>
        <dbReference type="EMBL" id="AVJ29224.1"/>
    </source>
</evidence>
<reference evidence="5 6" key="1">
    <citation type="submission" date="2017-09" db="EMBL/GenBank/DDBJ databases">
        <title>Genomic, metabolic, and phenotypic characteristics of bacterial isolates from the natural microbiome of the model nematode Caenorhabditis elegans.</title>
        <authorList>
            <person name="Zimmermann J."/>
            <person name="Obeng N."/>
            <person name="Yang W."/>
            <person name="Obeng O."/>
            <person name="Kissoyan K."/>
            <person name="Pees B."/>
            <person name="Dirksen P."/>
            <person name="Hoppner M."/>
            <person name="Franke A."/>
            <person name="Rosenstiel P."/>
            <person name="Leippe M."/>
            <person name="Dierking K."/>
            <person name="Kaleta C."/>
            <person name="Schulenburg H."/>
        </authorList>
    </citation>
    <scope>NUCLEOTIDE SEQUENCE [LARGE SCALE GENOMIC DNA]</scope>
    <source>
        <strain evidence="5 6">MYb73</strain>
    </source>
</reference>
<accession>A0A2S0IB69</accession>
<dbReference type="InterPro" id="IPR010982">
    <property type="entry name" value="Lambda_DNA-bd_dom_sf"/>
</dbReference>
<evidence type="ECO:0000256" key="3">
    <source>
        <dbReference type="ARBA" id="ARBA00023163"/>
    </source>
</evidence>
<dbReference type="PROSITE" id="PS00356">
    <property type="entry name" value="HTH_LACI_1"/>
    <property type="match status" value="1"/>
</dbReference>
<dbReference type="SUPFAM" id="SSF53822">
    <property type="entry name" value="Periplasmic binding protein-like I"/>
    <property type="match status" value="1"/>
</dbReference>
<evidence type="ECO:0000313" key="6">
    <source>
        <dbReference type="Proteomes" id="UP000239477"/>
    </source>
</evidence>
<dbReference type="CDD" id="cd01392">
    <property type="entry name" value="HTH_LacI"/>
    <property type="match status" value="1"/>
</dbReference>
<dbReference type="EMBL" id="CP023270">
    <property type="protein sequence ID" value="AVJ29224.1"/>
    <property type="molecule type" value="Genomic_DNA"/>
</dbReference>
<dbReference type="Proteomes" id="UP000239477">
    <property type="component" value="Chromosome"/>
</dbReference>
<name>A0A2S0IB69_9BURK</name>
<dbReference type="AlphaFoldDB" id="A0A2S0IB69"/>
<dbReference type="InterPro" id="IPR046335">
    <property type="entry name" value="LacI/GalR-like_sensor"/>
</dbReference>
<dbReference type="GO" id="GO:0003700">
    <property type="term" value="F:DNA-binding transcription factor activity"/>
    <property type="evidence" value="ECO:0007669"/>
    <property type="project" value="TreeGrafter"/>
</dbReference>
<dbReference type="PROSITE" id="PS50932">
    <property type="entry name" value="HTH_LACI_2"/>
    <property type="match status" value="1"/>
</dbReference>
<dbReference type="InterPro" id="IPR028082">
    <property type="entry name" value="Peripla_BP_I"/>
</dbReference>
<evidence type="ECO:0000256" key="1">
    <source>
        <dbReference type="ARBA" id="ARBA00023015"/>
    </source>
</evidence>
<feature type="domain" description="HTH lacI-type" evidence="4">
    <location>
        <begin position="14"/>
        <end position="68"/>
    </location>
</feature>
<dbReference type="SUPFAM" id="SSF47413">
    <property type="entry name" value="lambda repressor-like DNA-binding domains"/>
    <property type="match status" value="1"/>
</dbReference>
<dbReference type="Gene3D" id="3.40.50.2300">
    <property type="match status" value="2"/>
</dbReference>
<dbReference type="Pfam" id="PF13377">
    <property type="entry name" value="Peripla_BP_3"/>
    <property type="match status" value="1"/>
</dbReference>
<keyword evidence="2" id="KW-0238">DNA-binding</keyword>
<gene>
    <name evidence="5" type="ORF">CLM73_20070</name>
</gene>
<protein>
    <recommendedName>
        <fullName evidence="4">HTH lacI-type domain-containing protein</fullName>
    </recommendedName>
</protein>
<dbReference type="PANTHER" id="PTHR30146:SF138">
    <property type="entry name" value="TRANSCRIPTIONAL REGULATORY PROTEIN"/>
    <property type="match status" value="1"/>
</dbReference>